<name>A0A2H0D1U0_9BACT</name>
<evidence type="ECO:0000256" key="1">
    <source>
        <dbReference type="SAM" id="Phobius"/>
    </source>
</evidence>
<evidence type="ECO:0000313" key="2">
    <source>
        <dbReference type="EMBL" id="PIP75981.1"/>
    </source>
</evidence>
<proteinExistence type="predicted"/>
<accession>A0A2H0D1U0</accession>
<gene>
    <name evidence="2" type="ORF">COW86_00695</name>
</gene>
<keyword evidence="1" id="KW-0472">Membrane</keyword>
<feature type="transmembrane region" description="Helical" evidence="1">
    <location>
        <begin position="26"/>
        <end position="45"/>
    </location>
</feature>
<dbReference type="AlphaFoldDB" id="A0A2H0D1U0"/>
<comment type="caution">
    <text evidence="2">The sequence shown here is derived from an EMBL/GenBank/DDBJ whole genome shotgun (WGS) entry which is preliminary data.</text>
</comment>
<evidence type="ECO:0000313" key="3">
    <source>
        <dbReference type="Proteomes" id="UP000230159"/>
    </source>
</evidence>
<dbReference type="Proteomes" id="UP000230159">
    <property type="component" value="Unassembled WGS sequence"/>
</dbReference>
<organism evidence="2 3">
    <name type="scientific">Candidatus Kuenenbacteria bacterium CG22_combo_CG10-13_8_21_14_all_39_9</name>
    <dbReference type="NCBI Taxonomy" id="1974621"/>
    <lineage>
        <taxon>Bacteria</taxon>
        <taxon>Candidatus Kueneniibacteriota</taxon>
    </lineage>
</organism>
<protein>
    <submittedName>
        <fullName evidence="2">Uncharacterized protein</fullName>
    </submittedName>
</protein>
<feature type="transmembrane region" description="Helical" evidence="1">
    <location>
        <begin position="51"/>
        <end position="70"/>
    </location>
</feature>
<reference evidence="2 3" key="1">
    <citation type="submission" date="2017-09" db="EMBL/GenBank/DDBJ databases">
        <title>Depth-based differentiation of microbial function through sediment-hosted aquifers and enrichment of novel symbionts in the deep terrestrial subsurface.</title>
        <authorList>
            <person name="Probst A.J."/>
            <person name="Ladd B."/>
            <person name="Jarett J.K."/>
            <person name="Geller-Mcgrath D.E."/>
            <person name="Sieber C.M."/>
            <person name="Emerson J.B."/>
            <person name="Anantharaman K."/>
            <person name="Thomas B.C."/>
            <person name="Malmstrom R."/>
            <person name="Stieglmeier M."/>
            <person name="Klingl A."/>
            <person name="Woyke T."/>
            <person name="Ryan C.M."/>
            <person name="Banfield J.F."/>
        </authorList>
    </citation>
    <scope>NUCLEOTIDE SEQUENCE [LARGE SCALE GENOMIC DNA]</scope>
    <source>
        <strain evidence="2">CG22_combo_CG10-13_8_21_14_all_39_9</strain>
    </source>
</reference>
<dbReference type="EMBL" id="PCTN01000030">
    <property type="protein sequence ID" value="PIP75981.1"/>
    <property type="molecule type" value="Genomic_DNA"/>
</dbReference>
<sequence length="75" mass="8434">MTEKPEGTTPPQESMRKFSPEKEAKYLSVLVIVVGIILIVFAFLPTNLYSLIVRNIISAFLIASGISFWFRAKKS</sequence>
<keyword evidence="1" id="KW-1133">Transmembrane helix</keyword>
<keyword evidence="1" id="KW-0812">Transmembrane</keyword>